<gene>
    <name evidence="2" type="ORF">MPLG2_0231</name>
</gene>
<organism evidence="2 3">
    <name type="scientific">Micropruina glycogenica</name>
    <dbReference type="NCBI Taxonomy" id="75385"/>
    <lineage>
        <taxon>Bacteria</taxon>
        <taxon>Bacillati</taxon>
        <taxon>Actinomycetota</taxon>
        <taxon>Actinomycetes</taxon>
        <taxon>Propionibacteriales</taxon>
        <taxon>Nocardioidaceae</taxon>
        <taxon>Micropruina</taxon>
    </lineage>
</organism>
<evidence type="ECO:0000313" key="3">
    <source>
        <dbReference type="Proteomes" id="UP000238164"/>
    </source>
</evidence>
<reference evidence="2 3" key="1">
    <citation type="submission" date="2018-02" db="EMBL/GenBank/DDBJ databases">
        <authorList>
            <person name="Cohen D.B."/>
            <person name="Kent A.D."/>
        </authorList>
    </citation>
    <scope>NUCLEOTIDE SEQUENCE [LARGE SCALE GENOMIC DNA]</scope>
    <source>
        <strain evidence="2">1</strain>
    </source>
</reference>
<keyword evidence="3" id="KW-1185">Reference proteome</keyword>
<dbReference type="Proteomes" id="UP000238164">
    <property type="component" value="Chromosome 1"/>
</dbReference>
<feature type="region of interest" description="Disordered" evidence="1">
    <location>
        <begin position="1"/>
        <end position="21"/>
    </location>
</feature>
<sequence length="76" mass="7955">MTGVQGVEKHSVSMPAATSESVRARVGARGFSGYVAAAVARQLERDALDDALARMEAEHGPVDEAEVAAIFARLAE</sequence>
<evidence type="ECO:0000313" key="2">
    <source>
        <dbReference type="EMBL" id="SPD85267.1"/>
    </source>
</evidence>
<accession>A0A2N9JAS0</accession>
<protein>
    <recommendedName>
        <fullName evidence="4">CopG family transcriptional regulator</fullName>
    </recommendedName>
</protein>
<name>A0A2N9JAS0_9ACTN</name>
<dbReference type="EMBL" id="LT985188">
    <property type="protein sequence ID" value="SPD85267.1"/>
    <property type="molecule type" value="Genomic_DNA"/>
</dbReference>
<dbReference type="AlphaFoldDB" id="A0A2N9JAS0"/>
<dbReference type="RefSeq" id="WP_197710027.1">
    <property type="nucleotide sequence ID" value="NZ_BAAAGO010000012.1"/>
</dbReference>
<evidence type="ECO:0000256" key="1">
    <source>
        <dbReference type="SAM" id="MobiDB-lite"/>
    </source>
</evidence>
<proteinExistence type="predicted"/>
<dbReference type="KEGG" id="mgg:MPLG2_0231"/>
<evidence type="ECO:0008006" key="4">
    <source>
        <dbReference type="Google" id="ProtNLM"/>
    </source>
</evidence>